<name>A0A0W0U8X2_9GAMM</name>
<dbReference type="EMBL" id="LNYC01000004">
    <property type="protein sequence ID" value="KTD04408.1"/>
    <property type="molecule type" value="Genomic_DNA"/>
</dbReference>
<dbReference type="PROSITE" id="PS00211">
    <property type="entry name" value="ABC_TRANSPORTER_1"/>
    <property type="match status" value="1"/>
</dbReference>
<reference evidence="4 5" key="1">
    <citation type="submission" date="2015-11" db="EMBL/GenBank/DDBJ databases">
        <title>Genomic analysis of 38 Legionella species identifies large and diverse effector repertoires.</title>
        <authorList>
            <person name="Burstein D."/>
            <person name="Amaro F."/>
            <person name="Zusman T."/>
            <person name="Lifshitz Z."/>
            <person name="Cohen O."/>
            <person name="Gilbert J.A."/>
            <person name="Pupko T."/>
            <person name="Shuman H.A."/>
            <person name="Segal G."/>
        </authorList>
    </citation>
    <scope>NUCLEOTIDE SEQUENCE [LARGE SCALE GENOMIC DNA]</scope>
    <source>
        <strain evidence="4 5">ATCC 49504</strain>
    </source>
</reference>
<dbReference type="Pfam" id="PF00005">
    <property type="entry name" value="ABC_tran"/>
    <property type="match status" value="2"/>
</dbReference>
<dbReference type="AlphaFoldDB" id="A0A0W0U8X2"/>
<keyword evidence="2" id="KW-0547">Nucleotide-binding</keyword>
<protein>
    <submittedName>
        <fullName evidence="4">Putative fused transporter subunits of ABC superfamily: ATP-binding component</fullName>
    </submittedName>
</protein>
<dbReference type="SMART" id="SM00382">
    <property type="entry name" value="AAA"/>
    <property type="match status" value="2"/>
</dbReference>
<dbReference type="SUPFAM" id="SSF52540">
    <property type="entry name" value="P-loop containing nucleoside triphosphate hydrolases"/>
    <property type="match status" value="2"/>
</dbReference>
<dbReference type="PANTHER" id="PTHR19211:SF6">
    <property type="entry name" value="BLL7188 PROTEIN"/>
    <property type="match status" value="1"/>
</dbReference>
<dbReference type="OrthoDB" id="9808609at2"/>
<dbReference type="InterPro" id="IPR017871">
    <property type="entry name" value="ABC_transporter-like_CS"/>
</dbReference>
<evidence type="ECO:0000313" key="4">
    <source>
        <dbReference type="EMBL" id="KTD04408.1"/>
    </source>
</evidence>
<dbReference type="PANTHER" id="PTHR19211">
    <property type="entry name" value="ATP-BINDING TRANSPORT PROTEIN-RELATED"/>
    <property type="match status" value="1"/>
</dbReference>
<gene>
    <name evidence="4" type="primary">uup_2</name>
    <name evidence="4" type="ORF">Lgee_0161</name>
</gene>
<keyword evidence="1" id="KW-0677">Repeat</keyword>
<comment type="caution">
    <text evidence="4">The sequence shown here is derived from an EMBL/GenBank/DDBJ whole genome shotgun (WGS) entry which is preliminary data.</text>
</comment>
<evidence type="ECO:0000256" key="2">
    <source>
        <dbReference type="ARBA" id="ARBA00022741"/>
    </source>
</evidence>
<organism evidence="4 5">
    <name type="scientific">Legionella geestiana</name>
    <dbReference type="NCBI Taxonomy" id="45065"/>
    <lineage>
        <taxon>Bacteria</taxon>
        <taxon>Pseudomonadati</taxon>
        <taxon>Pseudomonadota</taxon>
        <taxon>Gammaproteobacteria</taxon>
        <taxon>Legionellales</taxon>
        <taxon>Legionellaceae</taxon>
        <taxon>Legionella</taxon>
    </lineage>
</organism>
<evidence type="ECO:0000256" key="3">
    <source>
        <dbReference type="ARBA" id="ARBA00022840"/>
    </source>
</evidence>
<dbReference type="Gene3D" id="3.40.50.300">
    <property type="entry name" value="P-loop containing nucleotide triphosphate hydrolases"/>
    <property type="match status" value="3"/>
</dbReference>
<dbReference type="Proteomes" id="UP000054785">
    <property type="component" value="Unassembled WGS sequence"/>
</dbReference>
<dbReference type="CDD" id="cd03221">
    <property type="entry name" value="ABCF_EF-3"/>
    <property type="match status" value="2"/>
</dbReference>
<dbReference type="GO" id="GO:0016887">
    <property type="term" value="F:ATP hydrolysis activity"/>
    <property type="evidence" value="ECO:0007669"/>
    <property type="project" value="InterPro"/>
</dbReference>
<dbReference type="RefSeq" id="WP_058387015.1">
    <property type="nucleotide sequence ID" value="NZ_CAAAHN010000015.1"/>
</dbReference>
<evidence type="ECO:0000256" key="1">
    <source>
        <dbReference type="ARBA" id="ARBA00022737"/>
    </source>
</evidence>
<proteinExistence type="predicted"/>
<dbReference type="InterPro" id="IPR027417">
    <property type="entry name" value="P-loop_NTPase"/>
</dbReference>
<sequence length="479" mass="53868">MHKPIQFKNLALSFPHKTCFSAFNGQILYSSRIAIIGRNGSGKSSLLKMLQGLIEPSDGEIKLPDSACMGYLPQQIEAFDNLSGGQRLNCALTQALACQPDILLLDEPTNHLDKKNRRSLLRLLRTFPGTLIVVSHDVELLRSTIDTIWHIDNGRMTVFSGNYDDYQRENAVKHAAIQQNLAQLATQKRDNHQALMNEQERAKNSRTRGEKHIRQRKWPTIRSATKVMNAVETSGYKQQAIHHKKQEISRQMAECRLPEIIKPKFSLSAKKSKRLLVAVRQGELAFSGNAPVLIDINMHIHSQERVALLGDNGSGKSSFLKAIAGEKRLIKIGEWNVTNHIGYLDQHYDNLSGETVLDVIGNAMPKAAYLDIRSHLNDFLFRKNEEVNALVSTLSGGEKARLSLAVIAANTPELLLLDEITNNLDLETRQHMIEILRDYPGAMIVISHDDDFLKAININRVFHVQNGLINQASTENHYE</sequence>
<dbReference type="GO" id="GO:0005524">
    <property type="term" value="F:ATP binding"/>
    <property type="evidence" value="ECO:0007669"/>
    <property type="project" value="UniProtKB-KW"/>
</dbReference>
<dbReference type="Pfam" id="PF13304">
    <property type="entry name" value="AAA_21"/>
    <property type="match status" value="1"/>
</dbReference>
<dbReference type="PATRIC" id="fig|45065.4.peg.176"/>
<evidence type="ECO:0000313" key="5">
    <source>
        <dbReference type="Proteomes" id="UP000054785"/>
    </source>
</evidence>
<dbReference type="InterPro" id="IPR050611">
    <property type="entry name" value="ABCF"/>
</dbReference>
<accession>A0A0W0U8X2</accession>
<dbReference type="InterPro" id="IPR003439">
    <property type="entry name" value="ABC_transporter-like_ATP-bd"/>
</dbReference>
<dbReference type="InterPro" id="IPR003593">
    <property type="entry name" value="AAA+_ATPase"/>
</dbReference>
<dbReference type="STRING" id="45065.Lgee_0161"/>
<keyword evidence="5" id="KW-1185">Reference proteome</keyword>
<dbReference type="InterPro" id="IPR003959">
    <property type="entry name" value="ATPase_AAA_core"/>
</dbReference>
<dbReference type="PROSITE" id="PS50893">
    <property type="entry name" value="ABC_TRANSPORTER_2"/>
    <property type="match status" value="2"/>
</dbReference>
<keyword evidence="3 4" id="KW-0067">ATP-binding</keyword>